<feature type="region of interest" description="Disordered" evidence="1">
    <location>
        <begin position="42"/>
        <end position="67"/>
    </location>
</feature>
<feature type="compositionally biased region" description="Polar residues" evidence="1">
    <location>
        <begin position="97"/>
        <end position="109"/>
    </location>
</feature>
<reference evidence="2" key="2">
    <citation type="journal article" date="2000" name="Genome Res.">
        <title>Normalization and subtraction of cap-trapper-selected cDNAs to prepare full-length cDNA libraries for rapid discovery of new genes.</title>
        <authorList>
            <person name="Carninci P."/>
            <person name="Shibata Y."/>
            <person name="Hayatsu N."/>
            <person name="Sugahara Y."/>
            <person name="Shibata K."/>
            <person name="Itoh M."/>
            <person name="Konno H."/>
            <person name="Okazaki Y."/>
            <person name="Muramatsu M."/>
            <person name="Hayashizaki Y."/>
        </authorList>
    </citation>
    <scope>NUCLEOTIDE SEQUENCE</scope>
    <source>
        <strain evidence="2">C57BL/6J</strain>
    </source>
</reference>
<dbReference type="AlphaFoldDB" id="Q3U1Y6"/>
<reference evidence="2" key="5">
    <citation type="journal article" date="2002" name="Nature">
        <title>Analysis of the mouse transcriptome based on functional annotation of 60,770 full-length cDNAs.</title>
        <authorList>
            <consortium name="The FANTOM Consortium and the RIKEN Genome Exploration Research Group Phase I and II Team"/>
        </authorList>
    </citation>
    <scope>NUCLEOTIDE SEQUENCE</scope>
    <source>
        <strain evidence="2">C57BL/6J</strain>
    </source>
</reference>
<dbReference type="EMBL" id="AK155636">
    <property type="protein sequence ID" value="BAE33357.1"/>
    <property type="molecule type" value="mRNA"/>
</dbReference>
<organism evidence="2">
    <name type="scientific">Mus musculus</name>
    <name type="common">Mouse</name>
    <dbReference type="NCBI Taxonomy" id="10090"/>
    <lineage>
        <taxon>Eukaryota</taxon>
        <taxon>Metazoa</taxon>
        <taxon>Chordata</taxon>
        <taxon>Craniata</taxon>
        <taxon>Vertebrata</taxon>
        <taxon>Euteleostomi</taxon>
        <taxon>Mammalia</taxon>
        <taxon>Eutheria</taxon>
        <taxon>Euarchontoglires</taxon>
        <taxon>Glires</taxon>
        <taxon>Rodentia</taxon>
        <taxon>Myomorpha</taxon>
        <taxon>Muroidea</taxon>
        <taxon>Muridae</taxon>
        <taxon>Murinae</taxon>
        <taxon>Mus</taxon>
        <taxon>Mus</taxon>
    </lineage>
</organism>
<reference evidence="2" key="4">
    <citation type="journal article" date="2001" name="Nature">
        <title>Functional annotation of a full-length mouse cDNA collection.</title>
        <authorList>
            <consortium name="The RIKEN Genome Exploration Research Group Phase II Team and the FANTOM Consortium"/>
        </authorList>
    </citation>
    <scope>NUCLEOTIDE SEQUENCE</scope>
    <source>
        <strain evidence="2">C57BL/6J</strain>
    </source>
</reference>
<protein>
    <submittedName>
        <fullName evidence="2">Uncharacterized protein</fullName>
    </submittedName>
</protein>
<reference evidence="2" key="1">
    <citation type="journal article" date="1999" name="Methods Enzymol.">
        <title>High-efficiency full-length cDNA cloning.</title>
        <authorList>
            <person name="Carninci P."/>
            <person name="Hayashizaki Y."/>
        </authorList>
    </citation>
    <scope>NUCLEOTIDE SEQUENCE</scope>
    <source>
        <strain evidence="2">C57BL/6J</strain>
    </source>
</reference>
<reference evidence="2" key="6">
    <citation type="submission" date="2004-03" db="EMBL/GenBank/DDBJ databases">
        <authorList>
            <person name="Arakawa T."/>
            <person name="Carninci P."/>
            <person name="Fukuda S."/>
            <person name="Hashizume W."/>
            <person name="Hayashida K."/>
            <person name="Hori F."/>
            <person name="Iida J."/>
            <person name="Imamura K."/>
            <person name="Imotani K."/>
            <person name="Itoh M."/>
            <person name="Kanagawa S."/>
            <person name="Kawai J."/>
            <person name="Kojima M."/>
            <person name="Konno H."/>
            <person name="Murata M."/>
            <person name="Nakamura M."/>
            <person name="Ninomiya N."/>
            <person name="Nishiyori H."/>
            <person name="Nomura K."/>
            <person name="Ohno M."/>
            <person name="Sakazume N."/>
            <person name="Sano H."/>
            <person name="Sasaki D."/>
            <person name="Shibata K."/>
            <person name="Shiraki T."/>
            <person name="Tagami M."/>
            <person name="Tagami Y."/>
            <person name="Waki K."/>
            <person name="Watahiki A."/>
            <person name="Muramatsu M."/>
            <person name="Hayashizaki Y."/>
        </authorList>
    </citation>
    <scope>NUCLEOTIDE SEQUENCE</scope>
    <source>
        <strain evidence="2">C57BL/6J</strain>
    </source>
</reference>
<evidence type="ECO:0000256" key="1">
    <source>
        <dbReference type="SAM" id="MobiDB-lite"/>
    </source>
</evidence>
<accession>Q3U1Y6</accession>
<reference evidence="2" key="7">
    <citation type="journal article" date="2005" name="Science">
        <title>The Transcriptional Landscape of the Mammalian Genome.</title>
        <authorList>
            <consortium name="The FANTOM Consortium"/>
            <consortium name="Riken Genome Exploration Research Group and Genome Science Group (Genome Network Project Core Group)"/>
        </authorList>
    </citation>
    <scope>NUCLEOTIDE SEQUENCE</scope>
    <source>
        <strain evidence="2">C57BL/6J</strain>
    </source>
</reference>
<name>Q3U1Y6_MOUSE</name>
<proteinExistence type="evidence at transcript level"/>
<evidence type="ECO:0000313" key="2">
    <source>
        <dbReference type="EMBL" id="BAE33357.1"/>
    </source>
</evidence>
<sequence>GLHDGSCAWSSCVFFSAPITPAFNGLCSSLKREKKNVTIHCAPRDPLRPSPPSPRHHQAHRAPPTCLPPSSSLRLLSQLLQPLLPFHPTRPVPPSSRPLSDSPANVSRTQAHRPIVPLAF</sequence>
<feature type="region of interest" description="Disordered" evidence="1">
    <location>
        <begin position="86"/>
        <end position="113"/>
    </location>
</feature>
<reference evidence="2" key="3">
    <citation type="journal article" date="2000" name="Genome Res.">
        <title>RIKEN integrated sequence analysis (RISA) system--384-format sequencing pipeline with 384 multicapillary sequencer.</title>
        <authorList>
            <person name="Shibata K."/>
            <person name="Itoh M."/>
            <person name="Aizawa K."/>
            <person name="Nagaoka S."/>
            <person name="Sasaki N."/>
            <person name="Carninci P."/>
            <person name="Konno H."/>
            <person name="Akiyama J."/>
            <person name="Nishi K."/>
            <person name="Kitsunai T."/>
            <person name="Tashiro H."/>
            <person name="Itoh M."/>
            <person name="Sumi N."/>
            <person name="Ishii Y."/>
            <person name="Nakamura S."/>
            <person name="Hazama M."/>
            <person name="Nishine T."/>
            <person name="Harada A."/>
            <person name="Yamamoto R."/>
            <person name="Matsumoto H."/>
            <person name="Sakaguchi S."/>
            <person name="Ikegami T."/>
            <person name="Kashiwagi K."/>
            <person name="Fujiwake S."/>
            <person name="Inoue K."/>
            <person name="Togawa Y."/>
            <person name="Izawa M."/>
            <person name="Ohara E."/>
            <person name="Watahiki M."/>
            <person name="Yoneda Y."/>
            <person name="Ishikawa T."/>
            <person name="Ozawa K."/>
            <person name="Tanaka T."/>
            <person name="Matsuura S."/>
            <person name="Kawai J."/>
            <person name="Okazaki Y."/>
            <person name="Muramatsu M."/>
            <person name="Inoue Y."/>
            <person name="Kira A."/>
            <person name="Hayashizaki Y."/>
        </authorList>
    </citation>
    <scope>NUCLEOTIDE SEQUENCE</scope>
    <source>
        <strain evidence="2">C57BL/6J</strain>
    </source>
</reference>
<reference evidence="2" key="8">
    <citation type="journal article" date="2005" name="Science">
        <title>Antisense Transcription in the Mammalian Transcriptome.</title>
        <authorList>
            <consortium name="RIKEN Genome Exploration Research Group and Genome Science Group (Genome Network Project Core Group) and the FANTOM Consortium"/>
        </authorList>
    </citation>
    <scope>NUCLEOTIDE SEQUENCE</scope>
    <source>
        <strain evidence="2">C57BL/6J</strain>
    </source>
</reference>
<feature type="non-terminal residue" evidence="2">
    <location>
        <position position="1"/>
    </location>
</feature>